<dbReference type="PROSITE" id="PS51296">
    <property type="entry name" value="RIESKE"/>
    <property type="match status" value="1"/>
</dbReference>
<organism evidence="7 8">
    <name type="scientific">Lysinibacillus piscis</name>
    <dbReference type="NCBI Taxonomy" id="2518931"/>
    <lineage>
        <taxon>Bacteria</taxon>
        <taxon>Bacillati</taxon>
        <taxon>Bacillota</taxon>
        <taxon>Bacilli</taxon>
        <taxon>Bacillales</taxon>
        <taxon>Bacillaceae</taxon>
        <taxon>Lysinibacillus</taxon>
    </lineage>
</organism>
<keyword evidence="1" id="KW-0001">2Fe-2S</keyword>
<protein>
    <submittedName>
        <fullName evidence="7">FAD-dependent oxidoreductase</fullName>
    </submittedName>
</protein>
<dbReference type="PANTHER" id="PTHR13847">
    <property type="entry name" value="SARCOSINE DEHYDROGENASE-RELATED"/>
    <property type="match status" value="1"/>
</dbReference>
<dbReference type="EMBL" id="BRZA01000003">
    <property type="protein sequence ID" value="GLC89442.1"/>
    <property type="molecule type" value="Genomic_DNA"/>
</dbReference>
<dbReference type="RefSeq" id="WP_264989218.1">
    <property type="nucleotide sequence ID" value="NZ_BRZA01000003.1"/>
</dbReference>
<evidence type="ECO:0000256" key="1">
    <source>
        <dbReference type="ARBA" id="ARBA00022714"/>
    </source>
</evidence>
<dbReference type="SUPFAM" id="SSF51905">
    <property type="entry name" value="FAD/NAD(P)-binding domain"/>
    <property type="match status" value="1"/>
</dbReference>
<evidence type="ECO:0000259" key="6">
    <source>
        <dbReference type="PROSITE" id="PS51296"/>
    </source>
</evidence>
<evidence type="ECO:0000256" key="2">
    <source>
        <dbReference type="ARBA" id="ARBA00022723"/>
    </source>
</evidence>
<dbReference type="Gene3D" id="2.102.10.10">
    <property type="entry name" value="Rieske [2Fe-2S] iron-sulphur domain"/>
    <property type="match status" value="1"/>
</dbReference>
<comment type="caution">
    <text evidence="7">The sequence shown here is derived from an EMBL/GenBank/DDBJ whole genome shotgun (WGS) entry which is preliminary data.</text>
</comment>
<dbReference type="InterPro" id="IPR006076">
    <property type="entry name" value="FAD-dep_OxRdtase"/>
</dbReference>
<keyword evidence="2" id="KW-0479">Metal-binding</keyword>
<dbReference type="InterPro" id="IPR036922">
    <property type="entry name" value="Rieske_2Fe-2S_sf"/>
</dbReference>
<gene>
    <name evidence="7" type="ORF">LYSBPC_25690</name>
</gene>
<dbReference type="Proteomes" id="UP001065593">
    <property type="component" value="Unassembled WGS sequence"/>
</dbReference>
<dbReference type="InterPro" id="IPR036188">
    <property type="entry name" value="FAD/NAD-bd_sf"/>
</dbReference>
<dbReference type="Pfam" id="PF01266">
    <property type="entry name" value="DAO"/>
    <property type="match status" value="1"/>
</dbReference>
<dbReference type="Pfam" id="PF00355">
    <property type="entry name" value="Rieske"/>
    <property type="match status" value="1"/>
</dbReference>
<accession>A0ABQ5NM52</accession>
<feature type="domain" description="Rieske" evidence="6">
    <location>
        <begin position="414"/>
        <end position="459"/>
    </location>
</feature>
<keyword evidence="8" id="KW-1185">Reference proteome</keyword>
<dbReference type="Gene3D" id="3.50.50.60">
    <property type="entry name" value="FAD/NAD(P)-binding domain"/>
    <property type="match status" value="1"/>
</dbReference>
<dbReference type="SUPFAM" id="SSF50022">
    <property type="entry name" value="ISP domain"/>
    <property type="match status" value="1"/>
</dbReference>
<evidence type="ECO:0000256" key="5">
    <source>
        <dbReference type="ARBA" id="ARBA00023157"/>
    </source>
</evidence>
<evidence type="ECO:0000313" key="8">
    <source>
        <dbReference type="Proteomes" id="UP001065593"/>
    </source>
</evidence>
<dbReference type="InterPro" id="IPR005805">
    <property type="entry name" value="Rieske_Fe-S_prot_C"/>
</dbReference>
<dbReference type="PANTHER" id="PTHR13847:SF274">
    <property type="entry name" value="RIESKE 2FE-2S IRON-SULFUR PROTEIN YHFW-RELATED"/>
    <property type="match status" value="1"/>
</dbReference>
<sequence length="459" mass="50876">MTQSLWLATTQPMSQATLSASMTCDVCIIGGGLSGLYTAYLLAKAGVNVVLLEAHSTIGQGTTGHSTGKLTAQHGIIYAKLLEKLSVDEAQLYYQLNQDAIHTVRQFLPKNSIQTVDSILYGQTTEGYGQLLNEWNAYKVLNITGQMTKDTELPFSIKKALSMPQQAQIHPVAVCQFLAQEAIRMGAQIYTNTRVKQLNIQNNHVHITEDIHVHYRKLVLCTHYPMEGFKGLQLFKLINSRSYMMASQIMEPMTGQYLSVDAPSRSIRTANIADQHYLLLAGSSHIAGVTGDTEHYYDALHKTMKAHFQQEPIYHWSAQDIETPDILPYVGRITPSLPDVYIATGYRKWGISNSFVAGSILTSLITGAPCRDGAIALYSPARTKFGVQMLQMLKVGGFVAKEFVTGHVKQRKAPTCTHLGCKTKWNEADNTWDCPCHGSRFHQNGEVLEGPAVQRLKLD</sequence>
<dbReference type="PRINTS" id="PR00162">
    <property type="entry name" value="RIESKE"/>
</dbReference>
<reference evidence="7" key="1">
    <citation type="submission" date="2022-08" db="EMBL/GenBank/DDBJ databases">
        <title>Draft genome sequence of Lysinibacillus sp. strain KH24.</title>
        <authorList>
            <person name="Kanbe H."/>
            <person name="Itoh H."/>
        </authorList>
    </citation>
    <scope>NUCLEOTIDE SEQUENCE</scope>
    <source>
        <strain evidence="7">KH24</strain>
    </source>
</reference>
<evidence type="ECO:0000256" key="3">
    <source>
        <dbReference type="ARBA" id="ARBA00023004"/>
    </source>
</evidence>
<dbReference type="Gene3D" id="3.30.9.10">
    <property type="entry name" value="D-Amino Acid Oxidase, subunit A, domain 2"/>
    <property type="match status" value="1"/>
</dbReference>
<name>A0ABQ5NM52_9BACI</name>
<evidence type="ECO:0000256" key="4">
    <source>
        <dbReference type="ARBA" id="ARBA00023014"/>
    </source>
</evidence>
<evidence type="ECO:0000313" key="7">
    <source>
        <dbReference type="EMBL" id="GLC89442.1"/>
    </source>
</evidence>
<dbReference type="InterPro" id="IPR017941">
    <property type="entry name" value="Rieske_2Fe-2S"/>
</dbReference>
<keyword evidence="3" id="KW-0408">Iron</keyword>
<proteinExistence type="predicted"/>
<keyword evidence="5" id="KW-1015">Disulfide bond</keyword>
<keyword evidence="4" id="KW-0411">Iron-sulfur</keyword>